<dbReference type="GO" id="GO:0005635">
    <property type="term" value="C:nuclear envelope"/>
    <property type="evidence" value="ECO:0007669"/>
    <property type="project" value="TreeGrafter"/>
</dbReference>
<dbReference type="InterPro" id="IPR056840">
    <property type="entry name" value="HEAT_IPO9_central"/>
</dbReference>
<name>A0A3N4LFV8_9PEZI</name>
<keyword evidence="4" id="KW-0653">Protein transport</keyword>
<dbReference type="SUPFAM" id="SSF48371">
    <property type="entry name" value="ARM repeat"/>
    <property type="match status" value="1"/>
</dbReference>
<evidence type="ECO:0000256" key="2">
    <source>
        <dbReference type="ARBA" id="ARBA00022448"/>
    </source>
</evidence>
<accession>A0A3N4LFV8</accession>
<dbReference type="InterPro" id="IPR001494">
    <property type="entry name" value="Importin-beta_N"/>
</dbReference>
<dbReference type="GO" id="GO:0005829">
    <property type="term" value="C:cytosol"/>
    <property type="evidence" value="ECO:0007669"/>
    <property type="project" value="TreeGrafter"/>
</dbReference>
<dbReference type="FunCoup" id="A0A3N4LFV8">
    <property type="interactions" value="1076"/>
</dbReference>
<dbReference type="GO" id="GO:0008033">
    <property type="term" value="P:tRNA processing"/>
    <property type="evidence" value="ECO:0007669"/>
    <property type="project" value="UniProtKB-KW"/>
</dbReference>
<evidence type="ECO:0000256" key="3">
    <source>
        <dbReference type="ARBA" id="ARBA00022694"/>
    </source>
</evidence>
<dbReference type="Pfam" id="PF03810">
    <property type="entry name" value="IBN_N"/>
    <property type="match status" value="1"/>
</dbReference>
<keyword evidence="5" id="KW-0539">Nucleus</keyword>
<evidence type="ECO:0000313" key="8">
    <source>
        <dbReference type="EMBL" id="RPB19571.1"/>
    </source>
</evidence>
<evidence type="ECO:0000313" key="9">
    <source>
        <dbReference type="Proteomes" id="UP000267821"/>
    </source>
</evidence>
<feature type="domain" description="Importin N-terminal" evidence="7">
    <location>
        <begin position="23"/>
        <end position="101"/>
    </location>
</feature>
<reference evidence="8 9" key="1">
    <citation type="journal article" date="2018" name="Nat. Ecol. Evol.">
        <title>Pezizomycetes genomes reveal the molecular basis of ectomycorrhizal truffle lifestyle.</title>
        <authorList>
            <person name="Murat C."/>
            <person name="Payen T."/>
            <person name="Noel B."/>
            <person name="Kuo A."/>
            <person name="Morin E."/>
            <person name="Chen J."/>
            <person name="Kohler A."/>
            <person name="Krizsan K."/>
            <person name="Balestrini R."/>
            <person name="Da Silva C."/>
            <person name="Montanini B."/>
            <person name="Hainaut M."/>
            <person name="Levati E."/>
            <person name="Barry K.W."/>
            <person name="Belfiori B."/>
            <person name="Cichocki N."/>
            <person name="Clum A."/>
            <person name="Dockter R.B."/>
            <person name="Fauchery L."/>
            <person name="Guy J."/>
            <person name="Iotti M."/>
            <person name="Le Tacon F."/>
            <person name="Lindquist E.A."/>
            <person name="Lipzen A."/>
            <person name="Malagnac F."/>
            <person name="Mello A."/>
            <person name="Molinier V."/>
            <person name="Miyauchi S."/>
            <person name="Poulain J."/>
            <person name="Riccioni C."/>
            <person name="Rubini A."/>
            <person name="Sitrit Y."/>
            <person name="Splivallo R."/>
            <person name="Traeger S."/>
            <person name="Wang M."/>
            <person name="Zifcakova L."/>
            <person name="Wipf D."/>
            <person name="Zambonelli A."/>
            <person name="Paolocci F."/>
            <person name="Nowrousian M."/>
            <person name="Ottonello S."/>
            <person name="Baldrian P."/>
            <person name="Spatafora J.W."/>
            <person name="Henrissat B."/>
            <person name="Nagy L.G."/>
            <person name="Aury J.M."/>
            <person name="Wincker P."/>
            <person name="Grigoriev I.V."/>
            <person name="Bonfante P."/>
            <person name="Martin F.M."/>
        </authorList>
    </citation>
    <scope>NUCLEOTIDE SEQUENCE [LARGE SCALE GENOMIC DNA]</scope>
    <source>
        <strain evidence="8 9">ATCC MYA-4762</strain>
    </source>
</reference>
<dbReference type="InParanoid" id="A0A3N4LFV8"/>
<dbReference type="InterPro" id="IPR011989">
    <property type="entry name" value="ARM-like"/>
</dbReference>
<dbReference type="STRING" id="1051890.A0A3N4LFV8"/>
<evidence type="ECO:0000259" key="7">
    <source>
        <dbReference type="PROSITE" id="PS50166"/>
    </source>
</evidence>
<evidence type="ECO:0000256" key="5">
    <source>
        <dbReference type="ARBA" id="ARBA00023242"/>
    </source>
</evidence>
<comment type="subcellular location">
    <subcellularLocation>
        <location evidence="1">Nucleus</location>
    </subcellularLocation>
</comment>
<dbReference type="Gene3D" id="1.25.10.10">
    <property type="entry name" value="Leucine-rich Repeat Variant"/>
    <property type="match status" value="1"/>
</dbReference>
<dbReference type="Pfam" id="PF08389">
    <property type="entry name" value="Xpo1"/>
    <property type="match status" value="1"/>
</dbReference>
<dbReference type="SMART" id="SM00913">
    <property type="entry name" value="IBN_N"/>
    <property type="match status" value="1"/>
</dbReference>
<evidence type="ECO:0000256" key="4">
    <source>
        <dbReference type="ARBA" id="ARBA00022927"/>
    </source>
</evidence>
<organism evidence="8 9">
    <name type="scientific">Terfezia boudieri ATCC MYA-4762</name>
    <dbReference type="NCBI Taxonomy" id="1051890"/>
    <lineage>
        <taxon>Eukaryota</taxon>
        <taxon>Fungi</taxon>
        <taxon>Dikarya</taxon>
        <taxon>Ascomycota</taxon>
        <taxon>Pezizomycotina</taxon>
        <taxon>Pezizomycetes</taxon>
        <taxon>Pezizales</taxon>
        <taxon>Pezizaceae</taxon>
        <taxon>Terfezia</taxon>
    </lineage>
</organism>
<dbReference type="InterPro" id="IPR013598">
    <property type="entry name" value="Exportin-1/Importin-b-like"/>
</dbReference>
<dbReference type="Proteomes" id="UP000267821">
    <property type="component" value="Unassembled WGS sequence"/>
</dbReference>
<dbReference type="AlphaFoldDB" id="A0A3N4LFV8"/>
<dbReference type="Pfam" id="PF25018">
    <property type="entry name" value="HEAT_IPO9_c"/>
    <property type="match status" value="1"/>
</dbReference>
<keyword evidence="2" id="KW-0813">Transport</keyword>
<keyword evidence="9" id="KW-1185">Reference proteome</keyword>
<proteinExistence type="predicted"/>
<dbReference type="InterPro" id="IPR016024">
    <property type="entry name" value="ARM-type_fold"/>
</dbReference>
<dbReference type="PROSITE" id="PS50166">
    <property type="entry name" value="IMPORTIN_B_NT"/>
    <property type="match status" value="1"/>
</dbReference>
<dbReference type="GO" id="GO:0006606">
    <property type="term" value="P:protein import into nucleus"/>
    <property type="evidence" value="ECO:0007669"/>
    <property type="project" value="TreeGrafter"/>
</dbReference>
<evidence type="ECO:0000256" key="1">
    <source>
        <dbReference type="ARBA" id="ARBA00004123"/>
    </source>
</evidence>
<dbReference type="GO" id="GO:0031267">
    <property type="term" value="F:small GTPase binding"/>
    <property type="evidence" value="ECO:0007669"/>
    <property type="project" value="InterPro"/>
</dbReference>
<dbReference type="PANTHER" id="PTHR10997">
    <property type="entry name" value="IMPORTIN-7, 8, 11"/>
    <property type="match status" value="1"/>
</dbReference>
<dbReference type="PANTHER" id="PTHR10997:SF9">
    <property type="entry name" value="IMPORTIN-9"/>
    <property type="match status" value="1"/>
</dbReference>
<gene>
    <name evidence="8" type="ORF">L211DRAFT_814122</name>
</gene>
<protein>
    <submittedName>
        <fullName evidence="8">ARM repeat-containing protein</fullName>
    </submittedName>
</protein>
<comment type="function">
    <text evidence="6">tRNA nucleus export receptor which facilitates tRNA translocation across the nuclear pore complex. Involved in pre-tRNA splicing, probably by affecting the interaction of pre-tRNA with splicing endonuclease.</text>
</comment>
<dbReference type="EMBL" id="ML121587">
    <property type="protein sequence ID" value="RPB19571.1"/>
    <property type="molecule type" value="Genomic_DNA"/>
</dbReference>
<dbReference type="OrthoDB" id="431626at2759"/>
<sequence>MEQEVLRLLTDLQASEEVPRRNAEAQLENLQSHHSFPIALINVANEQSLTLSYRTQSLLILKNWVLSCWSPHFEDYKGSKKQAPEEVKQEVRNRIFPLITNDERKIRTTSAYVMSKIASSDYPDEWPSLLPSLLNLINNGNNNEAHGALRVLSDVIEDSFSDEQFFRVARELVDILFRTASNEARPHNLKAIAVSGFRSCLEILEMMKSDYEQDVRSFLSDALAAWVPFFVQVVDIPLLQSPEQQFQGLVTLKIQVIRTLMKIRFEFAPLLNDYMRVLFQSTWNELNQLKDRYVQEFIENDTEGRLVDVDHLPYSLDLFILEELDFVQLCLKAKSIKDAIVSQQGGPSGPSIEHLIYATICLAQITVEDEGLWDIDQNIFLCEETSATANYSPRTACGDLILKLADWLPEATATTLWGFTQQIFNTGNRKVQESILYVWDQVLSEWSESDVSLDPNIAAGLVHFIAKAISSTESGHVFLRARGYLLAGTLAKDSVTILGDQCKVFLEQTIQASTQDPDGVVQISCLKVLQKFCESLPSKMVAPYQKSIISAIAEFINNNPQGEPEDSQDILATLTETLRSAIGLNHRIIVEPESRVVDLLFTIANLGEGNLYLAGLISDGFEEFCEELYNDFIPLCEKVLPQILAALDKGVHDKDSPLTSFAANLLSLLVQNGAEPLPNGFVAQVVPRVARLLLTSTDSELLQAGCEALKHTVHHDPKQVQEWRDETGKSGLEIVLMIIDRLLGPTTTDNMALEVGGLAAEVVDTLSEHLGPYLEGLLRAVANRLQLATTTPMIQSLILVFARLTIRQAKEVVTFLAGINVGELSGLQSVLTKWLTNSEYFSGYSEIRENVIALSRLFTLDDPRLKAIIVQGDMIVDPQQYTQIPVPLKIIKLLIKELIPVADAAAVQQGINAAGSVVGDSDDEWEDLEDIGIPRKDLMALEEEGSGRQSRIRDDETNVFLIQFFKDIYNDNIGGFREMVPLLTEDERYQLSLLGGQS</sequence>
<keyword evidence="3" id="KW-0819">tRNA processing</keyword>
<evidence type="ECO:0000256" key="6">
    <source>
        <dbReference type="ARBA" id="ARBA00025147"/>
    </source>
</evidence>